<feature type="compositionally biased region" description="Basic and acidic residues" evidence="1">
    <location>
        <begin position="107"/>
        <end position="118"/>
    </location>
</feature>
<dbReference type="AlphaFoldDB" id="A0A9W8HXR0"/>
<name>A0A9W8HXR0_9FUNG</name>
<protein>
    <submittedName>
        <fullName evidence="2">Uncharacterized protein</fullName>
    </submittedName>
</protein>
<evidence type="ECO:0000313" key="3">
    <source>
        <dbReference type="Proteomes" id="UP001140094"/>
    </source>
</evidence>
<evidence type="ECO:0000313" key="2">
    <source>
        <dbReference type="EMBL" id="KAJ2804750.1"/>
    </source>
</evidence>
<feature type="compositionally biased region" description="Low complexity" evidence="1">
    <location>
        <begin position="228"/>
        <end position="240"/>
    </location>
</feature>
<evidence type="ECO:0000256" key="1">
    <source>
        <dbReference type="SAM" id="MobiDB-lite"/>
    </source>
</evidence>
<feature type="compositionally biased region" description="Polar residues" evidence="1">
    <location>
        <begin position="196"/>
        <end position="212"/>
    </location>
</feature>
<organism evidence="2 3">
    <name type="scientific">Coemansia guatemalensis</name>
    <dbReference type="NCBI Taxonomy" id="2761395"/>
    <lineage>
        <taxon>Eukaryota</taxon>
        <taxon>Fungi</taxon>
        <taxon>Fungi incertae sedis</taxon>
        <taxon>Zoopagomycota</taxon>
        <taxon>Kickxellomycotina</taxon>
        <taxon>Kickxellomycetes</taxon>
        <taxon>Kickxellales</taxon>
        <taxon>Kickxellaceae</taxon>
        <taxon>Coemansia</taxon>
    </lineage>
</organism>
<proteinExistence type="predicted"/>
<feature type="region of interest" description="Disordered" evidence="1">
    <location>
        <begin position="61"/>
        <end position="149"/>
    </location>
</feature>
<feature type="compositionally biased region" description="Low complexity" evidence="1">
    <location>
        <begin position="313"/>
        <end position="328"/>
    </location>
</feature>
<dbReference type="EMBL" id="JANBUO010000365">
    <property type="protein sequence ID" value="KAJ2804750.1"/>
    <property type="molecule type" value="Genomic_DNA"/>
</dbReference>
<feature type="compositionally biased region" description="Low complexity" evidence="1">
    <location>
        <begin position="125"/>
        <end position="146"/>
    </location>
</feature>
<gene>
    <name evidence="2" type="ORF">H4R20_002380</name>
</gene>
<comment type="caution">
    <text evidence="2">The sequence shown here is derived from an EMBL/GenBank/DDBJ whole genome shotgun (WGS) entry which is preliminary data.</text>
</comment>
<keyword evidence="3" id="KW-1185">Reference proteome</keyword>
<feature type="region of interest" description="Disordered" evidence="1">
    <location>
        <begin position="172"/>
        <end position="328"/>
    </location>
</feature>
<dbReference type="Proteomes" id="UP001140094">
    <property type="component" value="Unassembled WGS sequence"/>
</dbReference>
<reference evidence="2" key="1">
    <citation type="submission" date="2022-07" db="EMBL/GenBank/DDBJ databases">
        <title>Phylogenomic reconstructions and comparative analyses of Kickxellomycotina fungi.</title>
        <authorList>
            <person name="Reynolds N.K."/>
            <person name="Stajich J.E."/>
            <person name="Barry K."/>
            <person name="Grigoriev I.V."/>
            <person name="Crous P."/>
            <person name="Smith M.E."/>
        </authorList>
    </citation>
    <scope>NUCLEOTIDE SEQUENCE</scope>
    <source>
        <strain evidence="2">NRRL 1565</strain>
    </source>
</reference>
<accession>A0A9W8HXR0</accession>
<feature type="compositionally biased region" description="Low complexity" evidence="1">
    <location>
        <begin position="291"/>
        <end position="303"/>
    </location>
</feature>
<sequence>MATVMANGAPPADAHNHTKHNMGVTHLMSEEVEAAFSPLSSSTITIASLGSSLGYGNNKGSDAGAKSPVRKGIGSHALSKGADTLDSDEEAATDDGSGGGFGSASSHAREKDARDLGLRDMGPNSRSYSSANMSSTAGSPSSVSSRDSVELPHVGMRSVSVDHAPAYGLHMLPPGLRNAPSNNTAAQENAGMGEVNGQSAGSASPQVPSQSMADARKSPQAGQMADIAGAARRTASSSAGVMGASRRTRPHRSLTQRLLHPLGRKQATGPDAGDSAGKEGAASEIGRRIVSTAEQSQSASTASDTNKRRYAETRSSASSARTGDSAHVSARMPSAATAAAMSAPIVEEPAPNTDSIGIPPHSAVPSRSLEIKRTEALLSRAPLSRRIIQRAKREDAIYGNAGGADKVYGKDKTVVGPARFQELPRSLVSRLGFSSLLAERRRPGDLRFVIAPHAQLAEVIEVFDCDEKAAVYRKVSRSGKSWHETFHAIDAEAEAEAEAEAAAVAAATGPFSYYPGVGNGNRMVSDYEMASALGLPYPGIGVANPYGSPGSSQLMFGGGAAASCVTFQSSSSSAGRGQTPMRASAGAYGGGDIHAFDEPAALTNSSSASFVNIAAGTARMARASTSVGYALGGRRDTMAASMYGGAASVGVPYDKQLLWEALTPFPNQFPLHIKDSRTIIDTVSLSSMVLDRNNFCYRFQLGTNRMRWIAKRARKNQLALQCFVRNSLVAEVFVDYEKGYSPYNMSAPQGPSAGSNGTGTTAVGRSVGFGDSNTTSGMSTPIEAFDSGSEGVGVAAVGSFSPAQLPEDGSLPLVTILPIAFDQLAGYEEDVVESFIIFTGMQMLECLHI</sequence>
<dbReference type="OrthoDB" id="5579826at2759"/>